<comment type="caution">
    <text evidence="1">The sequence shown here is derived from an EMBL/GenBank/DDBJ whole genome shotgun (WGS) entry which is preliminary data.</text>
</comment>
<organism evidence="1 2">
    <name type="scientific">Dermacentor silvarum</name>
    <name type="common">Tick</name>
    <dbReference type="NCBI Taxonomy" id="543639"/>
    <lineage>
        <taxon>Eukaryota</taxon>
        <taxon>Metazoa</taxon>
        <taxon>Ecdysozoa</taxon>
        <taxon>Arthropoda</taxon>
        <taxon>Chelicerata</taxon>
        <taxon>Arachnida</taxon>
        <taxon>Acari</taxon>
        <taxon>Parasitiformes</taxon>
        <taxon>Ixodida</taxon>
        <taxon>Ixodoidea</taxon>
        <taxon>Ixodidae</taxon>
        <taxon>Rhipicephalinae</taxon>
        <taxon>Dermacentor</taxon>
    </lineage>
</organism>
<reference evidence="1" key="1">
    <citation type="submission" date="2020-05" db="EMBL/GenBank/DDBJ databases">
        <title>Large-scale comparative analyses of tick genomes elucidate their genetic diversity and vector capacities.</title>
        <authorList>
            <person name="Jia N."/>
            <person name="Wang J."/>
            <person name="Shi W."/>
            <person name="Du L."/>
            <person name="Sun Y."/>
            <person name="Zhan W."/>
            <person name="Jiang J."/>
            <person name="Wang Q."/>
            <person name="Zhang B."/>
            <person name="Ji P."/>
            <person name="Sakyi L.B."/>
            <person name="Cui X."/>
            <person name="Yuan T."/>
            <person name="Jiang B."/>
            <person name="Yang W."/>
            <person name="Lam T.T.-Y."/>
            <person name="Chang Q."/>
            <person name="Ding S."/>
            <person name="Wang X."/>
            <person name="Zhu J."/>
            <person name="Ruan X."/>
            <person name="Zhao L."/>
            <person name="Wei J."/>
            <person name="Que T."/>
            <person name="Du C."/>
            <person name="Cheng J."/>
            <person name="Dai P."/>
            <person name="Han X."/>
            <person name="Huang E."/>
            <person name="Gao Y."/>
            <person name="Liu J."/>
            <person name="Shao H."/>
            <person name="Ye R."/>
            <person name="Li L."/>
            <person name="Wei W."/>
            <person name="Wang X."/>
            <person name="Wang C."/>
            <person name="Yang T."/>
            <person name="Huo Q."/>
            <person name="Li W."/>
            <person name="Guo W."/>
            <person name="Chen H."/>
            <person name="Zhou L."/>
            <person name="Ni X."/>
            <person name="Tian J."/>
            <person name="Zhou Y."/>
            <person name="Sheng Y."/>
            <person name="Liu T."/>
            <person name="Pan Y."/>
            <person name="Xia L."/>
            <person name="Li J."/>
            <person name="Zhao F."/>
            <person name="Cao W."/>
        </authorList>
    </citation>
    <scope>NUCLEOTIDE SEQUENCE</scope>
    <source>
        <strain evidence="1">Dsil-2018</strain>
    </source>
</reference>
<dbReference type="EMBL" id="CM023480">
    <property type="protein sequence ID" value="KAH7971153.1"/>
    <property type="molecule type" value="Genomic_DNA"/>
</dbReference>
<protein>
    <submittedName>
        <fullName evidence="1">Uncharacterized protein</fullName>
    </submittedName>
</protein>
<accession>A0ACB8DKR6</accession>
<gene>
    <name evidence="1" type="ORF">HPB49_019609</name>
</gene>
<keyword evidence="2" id="KW-1185">Reference proteome</keyword>
<sequence length="120" mass="13105">MRKHLHPPPPLLADDYKLAVRPRNGLQPNKVIPGKLVDAITNEGKLEIGSTGWKIRIDEDQNILVQSTASEATASALSRMQKITIGATTHDIASHGISPDNSWKGVINNIDHDIMPQNVT</sequence>
<dbReference type="Proteomes" id="UP000821865">
    <property type="component" value="Chromosome 11"/>
</dbReference>
<evidence type="ECO:0000313" key="1">
    <source>
        <dbReference type="EMBL" id="KAH7971153.1"/>
    </source>
</evidence>
<name>A0ACB8DKR6_DERSI</name>
<evidence type="ECO:0000313" key="2">
    <source>
        <dbReference type="Proteomes" id="UP000821865"/>
    </source>
</evidence>
<proteinExistence type="predicted"/>